<feature type="region of interest" description="Disordered" evidence="1">
    <location>
        <begin position="1"/>
        <end position="77"/>
    </location>
</feature>
<proteinExistence type="predicted"/>
<dbReference type="PROSITE" id="PS50006">
    <property type="entry name" value="FHA_DOMAIN"/>
    <property type="match status" value="1"/>
</dbReference>
<dbReference type="AlphaFoldDB" id="A0A2P7YW70"/>
<protein>
    <recommendedName>
        <fullName evidence="2">FHA domain-containing protein</fullName>
    </recommendedName>
</protein>
<reference evidence="3 4" key="1">
    <citation type="submission" date="2017-05" db="EMBL/GenBank/DDBJ databases">
        <title>Draft genome sequence of Elsinoe australis.</title>
        <authorList>
            <person name="Cheng Q."/>
        </authorList>
    </citation>
    <scope>NUCLEOTIDE SEQUENCE [LARGE SCALE GENOMIC DNA]</scope>
    <source>
        <strain evidence="3 4">NL1</strain>
    </source>
</reference>
<feature type="compositionally biased region" description="Low complexity" evidence="1">
    <location>
        <begin position="302"/>
        <end position="314"/>
    </location>
</feature>
<feature type="compositionally biased region" description="Basic and acidic residues" evidence="1">
    <location>
        <begin position="36"/>
        <end position="48"/>
    </location>
</feature>
<name>A0A2P7YW70_9PEZI</name>
<feature type="region of interest" description="Disordered" evidence="1">
    <location>
        <begin position="254"/>
        <end position="333"/>
    </location>
</feature>
<evidence type="ECO:0000313" key="3">
    <source>
        <dbReference type="EMBL" id="PSK40221.1"/>
    </source>
</evidence>
<feature type="domain" description="FHA" evidence="2">
    <location>
        <begin position="102"/>
        <end position="159"/>
    </location>
</feature>
<sequence>MDTQHNHSSPPRKPSLLPAFEPLSSSPGGLPRYGKRKYDELVRDDRKYYPTPVPTSSTGILPSSPERVRTRPSLQRSVSALSERAPLGAVPSLDVPANGEPIHMGRSSNSSHYQLPSNRLISRVHVRATYYAPSEQNPEGEIVVECLGWNGCKVHYQGSVVDLAKGETFSSTKPSSQIMVDVQDTRVMLMWPRRESGSSAPTSPPAPHLESPSKRRTLPQDVLASSPPSMCPKIRSPVSISPNRNVAETFTSTFIASQNSNEDPVEVYEDHDSADEFPREATPTPIARQVPFDDNDTVPAGLEPSASTQSSSLSEPEELSEHDEENDPIVHSFGPFGENLLSKFSSFKSVSSPARPTKPSLETDTKPPILSDTNPLGISLPSSPGLQPFRSFRESPVKNHVINQLAFSRVHSIPLSTIFNNVPSAMKMPSTADAKTPSADAPMTTYELRALIGKIACVGTISREGKDAAGKPLEDEFYYLPDMDEDTGRKDAVSVGKPPLRNVRKQHKQYFWKKPKY</sequence>
<feature type="region of interest" description="Disordered" evidence="1">
    <location>
        <begin position="194"/>
        <end position="240"/>
    </location>
</feature>
<feature type="compositionally biased region" description="Acidic residues" evidence="1">
    <location>
        <begin position="315"/>
        <end position="327"/>
    </location>
</feature>
<organism evidence="3 4">
    <name type="scientific">Elsinoe australis</name>
    <dbReference type="NCBI Taxonomy" id="40998"/>
    <lineage>
        <taxon>Eukaryota</taxon>
        <taxon>Fungi</taxon>
        <taxon>Dikarya</taxon>
        <taxon>Ascomycota</taxon>
        <taxon>Pezizomycotina</taxon>
        <taxon>Dothideomycetes</taxon>
        <taxon>Dothideomycetidae</taxon>
        <taxon>Myriangiales</taxon>
        <taxon>Elsinoaceae</taxon>
        <taxon>Elsinoe</taxon>
    </lineage>
</organism>
<dbReference type="InterPro" id="IPR000253">
    <property type="entry name" value="FHA_dom"/>
</dbReference>
<dbReference type="STRING" id="40998.A0A2P7YW70"/>
<accession>A0A2P7YW70</accession>
<comment type="caution">
    <text evidence="3">The sequence shown here is derived from an EMBL/GenBank/DDBJ whole genome shotgun (WGS) entry which is preliminary data.</text>
</comment>
<feature type="region of interest" description="Disordered" evidence="1">
    <location>
        <begin position="349"/>
        <end position="380"/>
    </location>
</feature>
<dbReference type="EMBL" id="NHZQ01000363">
    <property type="protein sequence ID" value="PSK40221.1"/>
    <property type="molecule type" value="Genomic_DNA"/>
</dbReference>
<keyword evidence="4" id="KW-1185">Reference proteome</keyword>
<evidence type="ECO:0000313" key="4">
    <source>
        <dbReference type="Proteomes" id="UP000243723"/>
    </source>
</evidence>
<feature type="compositionally biased region" description="Polar residues" evidence="1">
    <location>
        <begin position="371"/>
        <end position="380"/>
    </location>
</feature>
<feature type="compositionally biased region" description="Basic and acidic residues" evidence="1">
    <location>
        <begin position="268"/>
        <end position="279"/>
    </location>
</feature>
<dbReference type="Proteomes" id="UP000243723">
    <property type="component" value="Unassembled WGS sequence"/>
</dbReference>
<dbReference type="OrthoDB" id="5348546at2759"/>
<evidence type="ECO:0000259" key="2">
    <source>
        <dbReference type="PROSITE" id="PS50006"/>
    </source>
</evidence>
<evidence type="ECO:0000256" key="1">
    <source>
        <dbReference type="SAM" id="MobiDB-lite"/>
    </source>
</evidence>
<gene>
    <name evidence="3" type="ORF">B9Z65_8161</name>
</gene>